<reference evidence="3" key="1">
    <citation type="submission" date="2021-08" db="EMBL/GenBank/DDBJ databases">
        <title>Comparative analyses of Brucepasteria parasyntrophica and Teretinema zuelzerae.</title>
        <authorList>
            <person name="Song Y."/>
            <person name="Brune A."/>
        </authorList>
    </citation>
    <scope>NUCLEOTIDE SEQUENCE</scope>
    <source>
        <strain evidence="3">DSM 1903</strain>
    </source>
</reference>
<accession>A0AAE3ELW2</accession>
<evidence type="ECO:0000313" key="3">
    <source>
        <dbReference type="EMBL" id="MCD1655853.1"/>
    </source>
</evidence>
<dbReference type="Proteomes" id="UP001198163">
    <property type="component" value="Unassembled WGS sequence"/>
</dbReference>
<sequence length="242" mass="26429">MKILLVSDIHANLPALQAVLDGAGFFSGLVCLGDTTGYGPDAASCLAELRNLEKTLEFSVILSGNHDALLSGHLSSSWFNPHALRGVKDTARTLDQDAKRWVSGLPSSKKIFPGVYVSHGSPLEPLTGYLWGGIETAEVFKWMEAEKLTLCFCGHTHEAAVFSDYLPPGVLHPVPGRVVKADGERKIVNPGSVGFPRSFNGLNEVPALESWPAYYALWDTESQEVEFREAVYDRRGVESRMP</sequence>
<dbReference type="InterPro" id="IPR050126">
    <property type="entry name" value="Ap4A_hydrolase"/>
</dbReference>
<dbReference type="PIRSF" id="PIRSF000883">
    <property type="entry name" value="Pesterase_MJ0912"/>
    <property type="match status" value="1"/>
</dbReference>
<dbReference type="PANTHER" id="PTHR42850:SF2">
    <property type="entry name" value="BLL5683 PROTEIN"/>
    <property type="match status" value="1"/>
</dbReference>
<gene>
    <name evidence="3" type="ORF">K7J14_14235</name>
</gene>
<dbReference type="InterPro" id="IPR011152">
    <property type="entry name" value="Pesterase_MJ0912"/>
</dbReference>
<dbReference type="Gene3D" id="3.60.21.10">
    <property type="match status" value="1"/>
</dbReference>
<dbReference type="InterPro" id="IPR024654">
    <property type="entry name" value="Calcineurin-like_PHP_lpxH"/>
</dbReference>
<organism evidence="3 4">
    <name type="scientific">Teretinema zuelzerae</name>
    <dbReference type="NCBI Taxonomy" id="156"/>
    <lineage>
        <taxon>Bacteria</taxon>
        <taxon>Pseudomonadati</taxon>
        <taxon>Spirochaetota</taxon>
        <taxon>Spirochaetia</taxon>
        <taxon>Spirochaetales</taxon>
        <taxon>Treponemataceae</taxon>
        <taxon>Teretinema</taxon>
    </lineage>
</organism>
<evidence type="ECO:0000256" key="1">
    <source>
        <dbReference type="ARBA" id="ARBA00008950"/>
    </source>
</evidence>
<feature type="domain" description="Calcineurin-like phosphoesterase" evidence="2">
    <location>
        <begin position="1"/>
        <end position="197"/>
    </location>
</feature>
<proteinExistence type="inferred from homology"/>
<dbReference type="CDD" id="cd00838">
    <property type="entry name" value="MPP_superfamily"/>
    <property type="match status" value="1"/>
</dbReference>
<name>A0AAE3ELW2_9SPIR</name>
<comment type="caution">
    <text evidence="3">The sequence shown here is derived from an EMBL/GenBank/DDBJ whole genome shotgun (WGS) entry which is preliminary data.</text>
</comment>
<evidence type="ECO:0000313" key="4">
    <source>
        <dbReference type="Proteomes" id="UP001198163"/>
    </source>
</evidence>
<dbReference type="PANTHER" id="PTHR42850">
    <property type="entry name" value="METALLOPHOSPHOESTERASE"/>
    <property type="match status" value="1"/>
</dbReference>
<dbReference type="SUPFAM" id="SSF56300">
    <property type="entry name" value="Metallo-dependent phosphatases"/>
    <property type="match status" value="1"/>
</dbReference>
<dbReference type="Pfam" id="PF12850">
    <property type="entry name" value="Metallophos_2"/>
    <property type="match status" value="1"/>
</dbReference>
<dbReference type="EMBL" id="JAINWA010000003">
    <property type="protein sequence ID" value="MCD1655853.1"/>
    <property type="molecule type" value="Genomic_DNA"/>
</dbReference>
<dbReference type="RefSeq" id="WP_230757777.1">
    <property type="nucleotide sequence ID" value="NZ_JAINWA010000003.1"/>
</dbReference>
<dbReference type="GO" id="GO:0005737">
    <property type="term" value="C:cytoplasm"/>
    <property type="evidence" value="ECO:0007669"/>
    <property type="project" value="TreeGrafter"/>
</dbReference>
<keyword evidence="4" id="KW-1185">Reference proteome</keyword>
<protein>
    <submittedName>
        <fullName evidence="3">Metallophosphatase family protein</fullName>
    </submittedName>
</protein>
<evidence type="ECO:0000259" key="2">
    <source>
        <dbReference type="Pfam" id="PF12850"/>
    </source>
</evidence>
<dbReference type="InterPro" id="IPR029052">
    <property type="entry name" value="Metallo-depent_PP-like"/>
</dbReference>
<dbReference type="AlphaFoldDB" id="A0AAE3ELW2"/>
<comment type="similarity">
    <text evidence="1">Belongs to the metallophosphoesterase superfamily. YfcE family.</text>
</comment>
<dbReference type="GO" id="GO:0016791">
    <property type="term" value="F:phosphatase activity"/>
    <property type="evidence" value="ECO:0007669"/>
    <property type="project" value="TreeGrafter"/>
</dbReference>